<keyword evidence="2" id="KW-0472">Membrane</keyword>
<dbReference type="GO" id="GO:0003677">
    <property type="term" value="F:DNA binding"/>
    <property type="evidence" value="ECO:0007669"/>
    <property type="project" value="InterPro"/>
</dbReference>
<dbReference type="STRING" id="563176.SAMN04488090_3691"/>
<dbReference type="OrthoDB" id="951684at2"/>
<evidence type="ECO:0000313" key="4">
    <source>
        <dbReference type="Proteomes" id="UP000198901"/>
    </source>
</evidence>
<reference evidence="3 4" key="1">
    <citation type="submission" date="2016-10" db="EMBL/GenBank/DDBJ databases">
        <authorList>
            <person name="de Groot N.N."/>
        </authorList>
    </citation>
    <scope>NUCLEOTIDE SEQUENCE [LARGE SCALE GENOMIC DNA]</scope>
    <source>
        <strain evidence="3 4">DSM 21668</strain>
    </source>
</reference>
<name>A0A1G9U690_9BACT</name>
<dbReference type="EMBL" id="FNGS01000007">
    <property type="protein sequence ID" value="SDM55476.1"/>
    <property type="molecule type" value="Genomic_DNA"/>
</dbReference>
<feature type="coiled-coil region" evidence="1">
    <location>
        <begin position="212"/>
        <end position="243"/>
    </location>
</feature>
<feature type="transmembrane region" description="Helical" evidence="2">
    <location>
        <begin position="152"/>
        <end position="169"/>
    </location>
</feature>
<protein>
    <submittedName>
        <fullName evidence="3">Regulatory protein, luxR family</fullName>
    </submittedName>
</protein>
<evidence type="ECO:0000256" key="2">
    <source>
        <dbReference type="SAM" id="Phobius"/>
    </source>
</evidence>
<dbReference type="SUPFAM" id="SSF46894">
    <property type="entry name" value="C-terminal effector domain of the bipartite response regulators"/>
    <property type="match status" value="1"/>
</dbReference>
<keyword evidence="4" id="KW-1185">Reference proteome</keyword>
<dbReference type="Proteomes" id="UP000198901">
    <property type="component" value="Unassembled WGS sequence"/>
</dbReference>
<keyword evidence="2" id="KW-0812">Transmembrane</keyword>
<feature type="transmembrane region" description="Helical" evidence="2">
    <location>
        <begin position="74"/>
        <end position="91"/>
    </location>
</feature>
<feature type="transmembrane region" description="Helical" evidence="2">
    <location>
        <begin position="103"/>
        <end position="123"/>
    </location>
</feature>
<dbReference type="Gene3D" id="1.10.10.10">
    <property type="entry name" value="Winged helix-like DNA-binding domain superfamily/Winged helix DNA-binding domain"/>
    <property type="match status" value="1"/>
</dbReference>
<dbReference type="RefSeq" id="WP_093205660.1">
    <property type="nucleotide sequence ID" value="NZ_FNGS01000007.1"/>
</dbReference>
<dbReference type="InterPro" id="IPR016032">
    <property type="entry name" value="Sig_transdc_resp-reg_C-effctor"/>
</dbReference>
<feature type="transmembrane region" description="Helical" evidence="2">
    <location>
        <begin position="181"/>
        <end position="198"/>
    </location>
</feature>
<evidence type="ECO:0000256" key="1">
    <source>
        <dbReference type="SAM" id="Coils"/>
    </source>
</evidence>
<keyword evidence="2" id="KW-1133">Transmembrane helix</keyword>
<feature type="transmembrane region" description="Helical" evidence="2">
    <location>
        <begin position="34"/>
        <end position="53"/>
    </location>
</feature>
<keyword evidence="1" id="KW-0175">Coiled coil</keyword>
<dbReference type="GO" id="GO:0006355">
    <property type="term" value="P:regulation of DNA-templated transcription"/>
    <property type="evidence" value="ECO:0007669"/>
    <property type="project" value="InterPro"/>
</dbReference>
<proteinExistence type="predicted"/>
<dbReference type="AlphaFoldDB" id="A0A1G9U690"/>
<organism evidence="3 4">
    <name type="scientific">Siphonobacter aquaeclarae</name>
    <dbReference type="NCBI Taxonomy" id="563176"/>
    <lineage>
        <taxon>Bacteria</taxon>
        <taxon>Pseudomonadati</taxon>
        <taxon>Bacteroidota</taxon>
        <taxon>Cytophagia</taxon>
        <taxon>Cytophagales</taxon>
        <taxon>Cytophagaceae</taxon>
        <taxon>Siphonobacter</taxon>
    </lineage>
</organism>
<sequence length="372" mass="43560">MASLLPASLFVSVPDAYASEFRSYKLAATHSRLKVMFWAGIAFLIEVILIYFSRYQQGILFSDLRHRLLLYSEIELLMNLVASFFLFRLWPSKNDPLPSHARLLYHFVIVSSFVYLFGRSLLVYFDRQSLVFYLTSLILFQVMFLPDLKPRTILSLSGMVLMCIVIYLLPAVSQDEKITNLFECIGMTVMTYLVSTYLSNLEVQRFLHIHTIEGQNEKLESYSRLLEEQSREREEELEQRSRELTSYTLQEVKNSRFLEEIKKRIQEDNTAEIRKIPNLINTHQQGEAKWVHFKDVFENVHPEFFSRIHQQFPVLNSHDIRLMALLKMNLSTKEIADILGISPQSANTARYRLRKRLNLAPDADLESMVRNV</sequence>
<accession>A0A1G9U690</accession>
<evidence type="ECO:0000313" key="3">
    <source>
        <dbReference type="EMBL" id="SDM55476.1"/>
    </source>
</evidence>
<gene>
    <name evidence="3" type="ORF">SAMN04488090_3691</name>
</gene>
<feature type="transmembrane region" description="Helical" evidence="2">
    <location>
        <begin position="130"/>
        <end position="146"/>
    </location>
</feature>
<dbReference type="InterPro" id="IPR036388">
    <property type="entry name" value="WH-like_DNA-bd_sf"/>
</dbReference>